<protein>
    <submittedName>
        <fullName evidence="3">YcxB family protein</fullName>
    </submittedName>
</protein>
<accession>A0A5B0DB64</accession>
<proteinExistence type="predicted"/>
<keyword evidence="1" id="KW-0812">Transmembrane</keyword>
<organism evidence="3 4">
    <name type="scientific">Streptococcus cristatus</name>
    <dbReference type="NCBI Taxonomy" id="45634"/>
    <lineage>
        <taxon>Bacteria</taxon>
        <taxon>Bacillati</taxon>
        <taxon>Bacillota</taxon>
        <taxon>Bacilli</taxon>
        <taxon>Lactobacillales</taxon>
        <taxon>Streptococcaceae</taxon>
        <taxon>Streptococcus</taxon>
    </lineage>
</organism>
<gene>
    <name evidence="3" type="ORF">FXF62_09005</name>
</gene>
<evidence type="ECO:0000259" key="2">
    <source>
        <dbReference type="Pfam" id="PF14317"/>
    </source>
</evidence>
<reference evidence="3 4" key="1">
    <citation type="submission" date="2019-08" db="EMBL/GenBank/DDBJ databases">
        <title>Genome sequence and analysis of Streptococcus cristatus strain S22 isolated from throat swab of children scarlet fever in Hangzhou, China.</title>
        <authorList>
            <person name="Huang Y."/>
            <person name="Xie L."/>
        </authorList>
    </citation>
    <scope>NUCLEOTIDE SEQUENCE [LARGE SCALE GENOMIC DNA]</scope>
    <source>
        <strain evidence="3 4">S22</strain>
    </source>
</reference>
<feature type="transmembrane region" description="Helical" evidence="1">
    <location>
        <begin position="29"/>
        <end position="48"/>
    </location>
</feature>
<dbReference type="InterPro" id="IPR025588">
    <property type="entry name" value="YcxB-like_C"/>
</dbReference>
<feature type="transmembrane region" description="Helical" evidence="1">
    <location>
        <begin position="54"/>
        <end position="74"/>
    </location>
</feature>
<evidence type="ECO:0000313" key="4">
    <source>
        <dbReference type="Proteomes" id="UP000323039"/>
    </source>
</evidence>
<dbReference type="AlphaFoldDB" id="A0A5B0DB64"/>
<dbReference type="Proteomes" id="UP000323039">
    <property type="component" value="Unassembled WGS sequence"/>
</dbReference>
<dbReference type="Pfam" id="PF14317">
    <property type="entry name" value="YcxB"/>
    <property type="match status" value="1"/>
</dbReference>
<name>A0A5B0DB64_STRCR</name>
<keyword evidence="1" id="KW-1133">Transmembrane helix</keyword>
<evidence type="ECO:0000313" key="3">
    <source>
        <dbReference type="EMBL" id="KAA0963436.1"/>
    </source>
</evidence>
<comment type="caution">
    <text evidence="3">The sequence shown here is derived from an EMBL/GenBank/DDBJ whole genome shotgun (WGS) entry which is preliminary data.</text>
</comment>
<feature type="domain" description="YcxB-like C-terminal" evidence="2">
    <location>
        <begin position="97"/>
        <end position="156"/>
    </location>
</feature>
<dbReference type="EMBL" id="VSJJ01000010">
    <property type="protein sequence ID" value="KAA0963436.1"/>
    <property type="molecule type" value="Genomic_DNA"/>
</dbReference>
<dbReference type="RefSeq" id="WP_149518468.1">
    <property type="nucleotide sequence ID" value="NZ_VSJJ01000010.1"/>
</dbReference>
<sequence>MFPITIPTLVTEEVYQRFAWSVFIRGKGFLLNILIFIGILALYLTFLPENLRRFSFFTVLFTSLIIFPVMYFGTDFQIKRAYQKNPLFQNMEVTLIFDRDAFIARNIRGEFHYTYDDIVKVIMTKQDFYILIGESTGFAIEKENCTPEALEFLLELHIEHM</sequence>
<evidence type="ECO:0000256" key="1">
    <source>
        <dbReference type="SAM" id="Phobius"/>
    </source>
</evidence>
<keyword evidence="1" id="KW-0472">Membrane</keyword>